<evidence type="ECO:0000256" key="2">
    <source>
        <dbReference type="ARBA" id="ARBA00022475"/>
    </source>
</evidence>
<evidence type="ECO:0000256" key="11">
    <source>
        <dbReference type="SAM" id="Phobius"/>
    </source>
</evidence>
<evidence type="ECO:0000256" key="3">
    <source>
        <dbReference type="ARBA" id="ARBA00022692"/>
    </source>
</evidence>
<evidence type="ECO:0000256" key="6">
    <source>
        <dbReference type="ARBA" id="ARBA00023136"/>
    </source>
</evidence>
<dbReference type="PROSITE" id="PS50262">
    <property type="entry name" value="G_PROTEIN_RECEP_F1_2"/>
    <property type="match status" value="1"/>
</dbReference>
<evidence type="ECO:0000256" key="9">
    <source>
        <dbReference type="ARBA" id="ARBA00061394"/>
    </source>
</evidence>
<keyword evidence="2" id="KW-1003">Cell membrane</keyword>
<feature type="transmembrane region" description="Helical" evidence="11">
    <location>
        <begin position="230"/>
        <end position="252"/>
    </location>
</feature>
<reference evidence="13" key="2">
    <citation type="submission" date="2025-09" db="UniProtKB">
        <authorList>
            <consortium name="Ensembl"/>
        </authorList>
    </citation>
    <scope>IDENTIFICATION</scope>
</reference>
<proteinExistence type="inferred from homology"/>
<keyword evidence="7 10" id="KW-0675">Receptor</keyword>
<comment type="subcellular location">
    <subcellularLocation>
        <location evidence="1">Cell membrane</location>
        <topology evidence="1">Multi-pass membrane protein</topology>
    </subcellularLocation>
</comment>
<dbReference type="InterPro" id="IPR000276">
    <property type="entry name" value="GPCR_Rhodpsn"/>
</dbReference>
<evidence type="ECO:0000256" key="1">
    <source>
        <dbReference type="ARBA" id="ARBA00004651"/>
    </source>
</evidence>
<dbReference type="GO" id="GO:0005886">
    <property type="term" value="C:plasma membrane"/>
    <property type="evidence" value="ECO:0007669"/>
    <property type="project" value="UniProtKB-SubCell"/>
</dbReference>
<keyword evidence="4 11" id="KW-1133">Transmembrane helix</keyword>
<protein>
    <recommendedName>
        <fullName evidence="12">G-protein coupled receptors family 1 profile domain-containing protein</fullName>
    </recommendedName>
</protein>
<comment type="similarity">
    <text evidence="9">Belongs to the G-protein coupled receptor 1 family. Mas subfamily.</text>
</comment>
<dbReference type="GeneTree" id="ENSGT01030000234639"/>
<feature type="transmembrane region" description="Helical" evidence="11">
    <location>
        <begin position="115"/>
        <end position="141"/>
    </location>
</feature>
<reference evidence="13" key="1">
    <citation type="submission" date="2025-08" db="UniProtKB">
        <authorList>
            <consortium name="Ensembl"/>
        </authorList>
    </citation>
    <scope>IDENTIFICATION</scope>
</reference>
<evidence type="ECO:0000313" key="13">
    <source>
        <dbReference type="Ensembl" id="ENSNNAP00000028478.1"/>
    </source>
</evidence>
<evidence type="ECO:0000256" key="4">
    <source>
        <dbReference type="ARBA" id="ARBA00022989"/>
    </source>
</evidence>
<dbReference type="Pfam" id="PF00001">
    <property type="entry name" value="7tm_1"/>
    <property type="match status" value="1"/>
</dbReference>
<feature type="transmembrane region" description="Helical" evidence="11">
    <location>
        <begin position="50"/>
        <end position="76"/>
    </location>
</feature>
<dbReference type="Proteomes" id="UP000694559">
    <property type="component" value="Unplaced"/>
</dbReference>
<dbReference type="SUPFAM" id="SSF81321">
    <property type="entry name" value="Family A G protein-coupled receptor-like"/>
    <property type="match status" value="1"/>
</dbReference>
<feature type="transmembrane region" description="Helical" evidence="11">
    <location>
        <begin position="83"/>
        <end position="103"/>
    </location>
</feature>
<keyword evidence="8 10" id="KW-0807">Transducer</keyword>
<evidence type="ECO:0000313" key="14">
    <source>
        <dbReference type="Proteomes" id="UP000694559"/>
    </source>
</evidence>
<organism evidence="13 14">
    <name type="scientific">Naja naja</name>
    <name type="common">Indian cobra</name>
    <dbReference type="NCBI Taxonomy" id="35670"/>
    <lineage>
        <taxon>Eukaryota</taxon>
        <taxon>Metazoa</taxon>
        <taxon>Chordata</taxon>
        <taxon>Craniata</taxon>
        <taxon>Vertebrata</taxon>
        <taxon>Euteleostomi</taxon>
        <taxon>Lepidosauria</taxon>
        <taxon>Squamata</taxon>
        <taxon>Bifurcata</taxon>
        <taxon>Unidentata</taxon>
        <taxon>Episquamata</taxon>
        <taxon>Toxicofera</taxon>
        <taxon>Serpentes</taxon>
        <taxon>Colubroidea</taxon>
        <taxon>Elapidae</taxon>
        <taxon>Elapinae</taxon>
        <taxon>Naja</taxon>
    </lineage>
</organism>
<feature type="domain" description="G-protein coupled receptors family 1 profile" evidence="12">
    <location>
        <begin position="66"/>
        <end position="258"/>
    </location>
</feature>
<evidence type="ECO:0000256" key="5">
    <source>
        <dbReference type="ARBA" id="ARBA00023040"/>
    </source>
</evidence>
<dbReference type="PROSITE" id="PS00237">
    <property type="entry name" value="G_PROTEIN_RECEP_F1_1"/>
    <property type="match status" value="1"/>
</dbReference>
<keyword evidence="5 10" id="KW-0297">G-protein coupled receptor</keyword>
<keyword evidence="14" id="KW-1185">Reference proteome</keyword>
<dbReference type="Gene3D" id="1.20.1070.10">
    <property type="entry name" value="Rhodopsin 7-helix transmembrane proteins"/>
    <property type="match status" value="1"/>
</dbReference>
<dbReference type="Ensembl" id="ENSNNAT00000029845.1">
    <property type="protein sequence ID" value="ENSNNAP00000028478.1"/>
    <property type="gene ID" value="ENSNNAG00000018316.1"/>
</dbReference>
<dbReference type="OrthoDB" id="9047837at2759"/>
<dbReference type="PRINTS" id="PR00237">
    <property type="entry name" value="GPCRRHODOPSN"/>
</dbReference>
<dbReference type="PRINTS" id="PR02108">
    <property type="entry name" value="MRGPCRFAMILY"/>
</dbReference>
<accession>A0A8C6YDW8</accession>
<evidence type="ECO:0000256" key="7">
    <source>
        <dbReference type="ARBA" id="ARBA00023170"/>
    </source>
</evidence>
<dbReference type="FunFam" id="1.20.1070.10:FF:000193">
    <property type="entry name" value="Mas-related G-protein coupled receptor member E"/>
    <property type="match status" value="1"/>
</dbReference>
<feature type="transmembrane region" description="Helical" evidence="11">
    <location>
        <begin position="161"/>
        <end position="179"/>
    </location>
</feature>
<keyword evidence="3 10" id="KW-0812">Transmembrane</keyword>
<dbReference type="PANTHER" id="PTHR11334:SF29">
    <property type="entry name" value="MAS-RELATED G-PROTEIN COUPLED RECEPTOR MEMBER X2"/>
    <property type="match status" value="1"/>
</dbReference>
<dbReference type="InterPro" id="IPR017452">
    <property type="entry name" value="GPCR_Rhodpsn_7TM"/>
</dbReference>
<keyword evidence="6 11" id="KW-0472">Membrane</keyword>
<dbReference type="AlphaFoldDB" id="A0A8C6YDW8"/>
<sequence length="294" mass="34380">MPKIELSRMAEFGPTSLFASEFKNETYDNANWTEFENDQIPDILNFTDTIITNVIIFTICFLGLLGNGKVIWILGFHMKRNSFSIYVLNLAVADCGVIIMKVLTQISKIQNPFDFSAYFTLNLLSFVLYNTSQLLLISISVDRCVSVLFPIWHQCHRPPKLSLIVCIITWVLPFVYFLLELVVLLQDHFLLFQLIFNGLISYPLMVISSLILLVKFFFKQHQQKRKRVLTVTLLALMCFVVFRLPLSIFSIITYNKMIFDFFLTYIYTVHPWFQQIFILKDTKEDEMRPDETSL</sequence>
<dbReference type="OMA" id="SEIKYNM"/>
<dbReference type="InterPro" id="IPR026234">
    <property type="entry name" value="MRGPCRFAMILY"/>
</dbReference>
<dbReference type="GO" id="GO:0004930">
    <property type="term" value="F:G protein-coupled receptor activity"/>
    <property type="evidence" value="ECO:0007669"/>
    <property type="project" value="UniProtKB-KW"/>
</dbReference>
<dbReference type="PANTHER" id="PTHR11334">
    <property type="entry name" value="MAS-RELATED G-PROTEIN COUPLED RECEPTOR"/>
    <property type="match status" value="1"/>
</dbReference>
<evidence type="ECO:0000256" key="10">
    <source>
        <dbReference type="RuleBase" id="RU000688"/>
    </source>
</evidence>
<feature type="transmembrane region" description="Helical" evidence="11">
    <location>
        <begin position="199"/>
        <end position="218"/>
    </location>
</feature>
<feature type="transmembrane region" description="Helical" evidence="11">
    <location>
        <begin position="258"/>
        <end position="279"/>
    </location>
</feature>
<name>A0A8C6YDW8_NAJNA</name>
<evidence type="ECO:0000256" key="8">
    <source>
        <dbReference type="ARBA" id="ARBA00023224"/>
    </source>
</evidence>
<evidence type="ECO:0000259" key="12">
    <source>
        <dbReference type="PROSITE" id="PS50262"/>
    </source>
</evidence>